<evidence type="ECO:0000256" key="4">
    <source>
        <dbReference type="PROSITE-ProRule" id="PRU00335"/>
    </source>
</evidence>
<dbReference type="AlphaFoldDB" id="A0A7Y4KXE6"/>
<feature type="domain" description="HTH tetR-type" evidence="5">
    <location>
        <begin position="21"/>
        <end position="81"/>
    </location>
</feature>
<protein>
    <submittedName>
        <fullName evidence="6 7">AcrR family transcriptional regulator</fullName>
    </submittedName>
</protein>
<keyword evidence="3" id="KW-0804">Transcription</keyword>
<evidence type="ECO:0000313" key="6">
    <source>
        <dbReference type="EMBL" id="MBB6569739.1"/>
    </source>
</evidence>
<dbReference type="Proteomes" id="UP000534306">
    <property type="component" value="Unassembled WGS sequence"/>
</dbReference>
<gene>
    <name evidence="6" type="ORF">HNR71_005376</name>
    <name evidence="7" type="ORF">HPO96_09265</name>
</gene>
<dbReference type="RefSeq" id="WP_171672936.1">
    <property type="nucleotide sequence ID" value="NZ_BAAAGT010000002.1"/>
</dbReference>
<comment type="caution">
    <text evidence="7">The sequence shown here is derived from an EMBL/GenBank/DDBJ whole genome shotgun (WGS) entry which is preliminary data.</text>
</comment>
<evidence type="ECO:0000256" key="1">
    <source>
        <dbReference type="ARBA" id="ARBA00023015"/>
    </source>
</evidence>
<evidence type="ECO:0000313" key="9">
    <source>
        <dbReference type="Proteomes" id="UP000553957"/>
    </source>
</evidence>
<reference evidence="7 8" key="1">
    <citation type="submission" date="2020-05" db="EMBL/GenBank/DDBJ databases">
        <title>Genome sequence of Kribbella sandramycini ATCC 39419.</title>
        <authorList>
            <person name="Maclea K.S."/>
            <person name="Fair J.L."/>
        </authorList>
    </citation>
    <scope>NUCLEOTIDE SEQUENCE [LARGE SCALE GENOMIC DNA]</scope>
    <source>
        <strain evidence="7 8">ATCC 39419</strain>
    </source>
</reference>
<organism evidence="7 8">
    <name type="scientific">Kribbella sandramycini</name>
    <dbReference type="NCBI Taxonomy" id="60450"/>
    <lineage>
        <taxon>Bacteria</taxon>
        <taxon>Bacillati</taxon>
        <taxon>Actinomycetota</taxon>
        <taxon>Actinomycetes</taxon>
        <taxon>Propionibacteriales</taxon>
        <taxon>Kribbellaceae</taxon>
        <taxon>Kribbella</taxon>
    </lineage>
</organism>
<keyword evidence="8" id="KW-1185">Reference proteome</keyword>
<keyword evidence="2 4" id="KW-0238">DNA-binding</keyword>
<dbReference type="GO" id="GO:0000976">
    <property type="term" value="F:transcription cis-regulatory region binding"/>
    <property type="evidence" value="ECO:0007669"/>
    <property type="project" value="TreeGrafter"/>
</dbReference>
<proteinExistence type="predicted"/>
<dbReference type="SUPFAM" id="SSF46689">
    <property type="entry name" value="Homeodomain-like"/>
    <property type="match status" value="1"/>
</dbReference>
<feature type="DNA-binding region" description="H-T-H motif" evidence="4">
    <location>
        <begin position="44"/>
        <end position="63"/>
    </location>
</feature>
<dbReference type="EMBL" id="JACHKF010000001">
    <property type="protein sequence ID" value="MBB6569739.1"/>
    <property type="molecule type" value="Genomic_DNA"/>
</dbReference>
<keyword evidence="1" id="KW-0805">Transcription regulation</keyword>
<dbReference type="PROSITE" id="PS50977">
    <property type="entry name" value="HTH_TETR_2"/>
    <property type="match status" value="1"/>
</dbReference>
<dbReference type="Pfam" id="PF00440">
    <property type="entry name" value="TetR_N"/>
    <property type="match status" value="1"/>
</dbReference>
<accession>A0A7Y4KXE6</accession>
<evidence type="ECO:0000313" key="8">
    <source>
        <dbReference type="Proteomes" id="UP000534306"/>
    </source>
</evidence>
<dbReference type="InterPro" id="IPR001647">
    <property type="entry name" value="HTH_TetR"/>
</dbReference>
<dbReference type="PANTHER" id="PTHR30055:SF234">
    <property type="entry name" value="HTH-TYPE TRANSCRIPTIONAL REGULATOR BETI"/>
    <property type="match status" value="1"/>
</dbReference>
<dbReference type="InterPro" id="IPR050109">
    <property type="entry name" value="HTH-type_TetR-like_transc_reg"/>
</dbReference>
<name>A0A7Y4KXE6_9ACTN</name>
<dbReference type="Gene3D" id="1.10.357.10">
    <property type="entry name" value="Tetracycline Repressor, domain 2"/>
    <property type="match status" value="1"/>
</dbReference>
<dbReference type="GO" id="GO:0003700">
    <property type="term" value="F:DNA-binding transcription factor activity"/>
    <property type="evidence" value="ECO:0007669"/>
    <property type="project" value="TreeGrafter"/>
</dbReference>
<evidence type="ECO:0000313" key="7">
    <source>
        <dbReference type="EMBL" id="NOL40432.1"/>
    </source>
</evidence>
<dbReference type="PRINTS" id="PR00455">
    <property type="entry name" value="HTHTETR"/>
</dbReference>
<dbReference type="EMBL" id="JABJRC010000002">
    <property type="protein sequence ID" value="NOL40432.1"/>
    <property type="molecule type" value="Genomic_DNA"/>
</dbReference>
<dbReference type="InterPro" id="IPR009057">
    <property type="entry name" value="Homeodomain-like_sf"/>
</dbReference>
<evidence type="ECO:0000259" key="5">
    <source>
        <dbReference type="PROSITE" id="PS50977"/>
    </source>
</evidence>
<evidence type="ECO:0000256" key="3">
    <source>
        <dbReference type="ARBA" id="ARBA00023163"/>
    </source>
</evidence>
<evidence type="ECO:0000256" key="2">
    <source>
        <dbReference type="ARBA" id="ARBA00023125"/>
    </source>
</evidence>
<sequence length="209" mass="22203">MPTSTASGRRYDSSGRRDQARIRRAAALDACLALFLERGFAATTMNAVAERAGVSAELLYKAIGPKAALAKAVWDATRTGDDEPLTEGFVPREISAAVGIQAKLETYAGLVTSVNERLAPLAAVLMDGGADAAQVVAETDAERLTGLRTFACHLAAEGLLSPDADPLTVADAWWALTGPHLFARLTSDRGWPVPQYQHWLATVLELSAK</sequence>
<reference evidence="6 9" key="2">
    <citation type="submission" date="2020-08" db="EMBL/GenBank/DDBJ databases">
        <title>Sequencing the genomes of 1000 actinobacteria strains.</title>
        <authorList>
            <person name="Klenk H.-P."/>
        </authorList>
    </citation>
    <scope>NUCLEOTIDE SEQUENCE [LARGE SCALE GENOMIC DNA]</scope>
    <source>
        <strain evidence="6 9">DSM 15626</strain>
    </source>
</reference>
<dbReference type="Proteomes" id="UP000553957">
    <property type="component" value="Unassembled WGS sequence"/>
</dbReference>
<dbReference type="PANTHER" id="PTHR30055">
    <property type="entry name" value="HTH-TYPE TRANSCRIPTIONAL REGULATOR RUTR"/>
    <property type="match status" value="1"/>
</dbReference>